<evidence type="ECO:0000256" key="3">
    <source>
        <dbReference type="ARBA" id="ARBA00022806"/>
    </source>
</evidence>
<proteinExistence type="predicted"/>
<evidence type="ECO:0000313" key="9">
    <source>
        <dbReference type="EMBL" id="KTD73774.1"/>
    </source>
</evidence>
<dbReference type="GO" id="GO:0043138">
    <property type="term" value="F:3'-5' DNA helicase activity"/>
    <property type="evidence" value="ECO:0007669"/>
    <property type="project" value="TreeGrafter"/>
</dbReference>
<name>A0A0W0ZXE7_9GAMM</name>
<evidence type="ECO:0000256" key="5">
    <source>
        <dbReference type="ARBA" id="ARBA00034923"/>
    </source>
</evidence>
<dbReference type="GO" id="GO:0000725">
    <property type="term" value="P:recombinational repair"/>
    <property type="evidence" value="ECO:0007669"/>
    <property type="project" value="TreeGrafter"/>
</dbReference>
<keyword evidence="3 6" id="KW-0347">Helicase</keyword>
<dbReference type="SUPFAM" id="SSF52540">
    <property type="entry name" value="P-loop containing nucleoside triphosphate hydrolases"/>
    <property type="match status" value="1"/>
</dbReference>
<dbReference type="GO" id="GO:0016787">
    <property type="term" value="F:hydrolase activity"/>
    <property type="evidence" value="ECO:0007669"/>
    <property type="project" value="UniProtKB-UniRule"/>
</dbReference>
<dbReference type="PANTHER" id="PTHR11070">
    <property type="entry name" value="UVRD / RECB / PCRA DNA HELICASE FAMILY MEMBER"/>
    <property type="match status" value="1"/>
</dbReference>
<dbReference type="EMBL" id="LNZA01000001">
    <property type="protein sequence ID" value="KTD73774.1"/>
    <property type="molecule type" value="Genomic_DNA"/>
</dbReference>
<dbReference type="PATRIC" id="fig|40335.7.peg.1720"/>
<feature type="domain" description="UvrD-like helicase ATP-binding" evidence="8">
    <location>
        <begin position="9"/>
        <end position="281"/>
    </location>
</feature>
<keyword evidence="10" id="KW-1185">Reference proteome</keyword>
<dbReference type="Gene3D" id="3.40.50.300">
    <property type="entry name" value="P-loop containing nucleotide triphosphate hydrolases"/>
    <property type="match status" value="2"/>
</dbReference>
<keyword evidence="1 6" id="KW-0547">Nucleotide-binding</keyword>
<dbReference type="InterPro" id="IPR027417">
    <property type="entry name" value="P-loop_NTPase"/>
</dbReference>
<evidence type="ECO:0000256" key="2">
    <source>
        <dbReference type="ARBA" id="ARBA00022801"/>
    </source>
</evidence>
<accession>A0A0W0ZXE7</accession>
<dbReference type="GO" id="GO:0005524">
    <property type="term" value="F:ATP binding"/>
    <property type="evidence" value="ECO:0007669"/>
    <property type="project" value="UniProtKB-UniRule"/>
</dbReference>
<sequence length="637" mass="73601">MNETDYSMCVDEEIYNCLNLDNPKSFFLFAGAGSGKTRSLVEVLKKFREKNIQRLKLQRQKIAIITYTNAACDEIKRRLDFDPSFSISTIHSFAWELIKPYQSDIKKWLKDNLKSEIAELNEAQEKGRPGTKASEDRSRKINSKLDRINSLENTKKFIYNPNGDNTSKDSLNHTEVISITVDFLMTHPLMRKILVRTFPILLIDESQDTKKELIDAFFEIQKIHADNFSLGLFGDTMQRIYTDGKSNLGQNIPIAWAKPEKKINYRCPKRIIKLINQIRSEVDGQAQEPAKSNYGFVRLFIADTRKDLDKTAFEFRVSEKMAEITGDNNWKELNNEVKILTIEHHMAAKRGGFSDFFTPLYEIDKFKTGVLDGTLQGISWFSNQILPLINALRANDKFQVSRIVKKYSPLLSTEVIKNSLTPREKIRTANAAVQKLYNLWSEGNSPSLIQILNEIYQSHLFQIPDIYMPIAARLKTQENRQTISLENHSDEDKIINAWDNALKSSFIQFEAYFNYISDHSRFGTHQGIKGLEFPRVMVILDDEESRGFLFSYEKLFCAKELSEADKKNRLEGKETTVERTLRLFYVTCSRAEESLAIIAYTKDPIKVKNHAISQGWFDENEIIDNLQECYKLLEAPE</sequence>
<dbReference type="OrthoDB" id="384988at2"/>
<comment type="caution">
    <text evidence="9">The sequence shown here is derived from an EMBL/GenBank/DDBJ whole genome shotgun (WGS) entry which is preliminary data.</text>
</comment>
<keyword evidence="4 6" id="KW-0067">ATP-binding</keyword>
<gene>
    <name evidence="9" type="ORF">Ltuc_1621</name>
</gene>
<dbReference type="STRING" id="40335.Ltuc_1621"/>
<evidence type="ECO:0000256" key="1">
    <source>
        <dbReference type="ARBA" id="ARBA00022741"/>
    </source>
</evidence>
<evidence type="ECO:0000256" key="7">
    <source>
        <dbReference type="SAM" id="MobiDB-lite"/>
    </source>
</evidence>
<dbReference type="GO" id="GO:0003677">
    <property type="term" value="F:DNA binding"/>
    <property type="evidence" value="ECO:0007669"/>
    <property type="project" value="InterPro"/>
</dbReference>
<organism evidence="9 10">
    <name type="scientific">Legionella tucsonensis</name>
    <dbReference type="NCBI Taxonomy" id="40335"/>
    <lineage>
        <taxon>Bacteria</taxon>
        <taxon>Pseudomonadati</taxon>
        <taxon>Pseudomonadota</taxon>
        <taxon>Gammaproteobacteria</taxon>
        <taxon>Legionellales</taxon>
        <taxon>Legionellaceae</taxon>
        <taxon>Legionella</taxon>
    </lineage>
</organism>
<dbReference type="PANTHER" id="PTHR11070:SF2">
    <property type="entry name" value="ATP-DEPENDENT DNA HELICASE SRS2"/>
    <property type="match status" value="1"/>
</dbReference>
<dbReference type="AlphaFoldDB" id="A0A0W0ZXE7"/>
<evidence type="ECO:0000256" key="4">
    <source>
        <dbReference type="ARBA" id="ARBA00022840"/>
    </source>
</evidence>
<dbReference type="InterPro" id="IPR014016">
    <property type="entry name" value="UvrD-like_ATP-bd"/>
</dbReference>
<evidence type="ECO:0000313" key="10">
    <source>
        <dbReference type="Proteomes" id="UP000054693"/>
    </source>
</evidence>
<evidence type="ECO:0000259" key="8">
    <source>
        <dbReference type="PROSITE" id="PS51198"/>
    </source>
</evidence>
<protein>
    <recommendedName>
        <fullName evidence="5">DNA 3'-5' helicase II</fullName>
    </recommendedName>
</protein>
<dbReference type="InterPro" id="IPR000212">
    <property type="entry name" value="DNA_helicase_UvrD/REP"/>
</dbReference>
<dbReference type="RefSeq" id="WP_058520775.1">
    <property type="nucleotide sequence ID" value="NZ_CAAAIP010000008.1"/>
</dbReference>
<feature type="binding site" evidence="6">
    <location>
        <begin position="30"/>
        <end position="37"/>
    </location>
    <ligand>
        <name>ATP</name>
        <dbReference type="ChEBI" id="CHEBI:30616"/>
    </ligand>
</feature>
<dbReference type="Proteomes" id="UP000054693">
    <property type="component" value="Unassembled WGS sequence"/>
</dbReference>
<dbReference type="Pfam" id="PF13245">
    <property type="entry name" value="AAA_19"/>
    <property type="match status" value="1"/>
</dbReference>
<dbReference type="PROSITE" id="PS51198">
    <property type="entry name" value="UVRD_HELICASE_ATP_BIND"/>
    <property type="match status" value="1"/>
</dbReference>
<evidence type="ECO:0000256" key="6">
    <source>
        <dbReference type="PROSITE-ProRule" id="PRU00560"/>
    </source>
</evidence>
<keyword evidence="2 6" id="KW-0378">Hydrolase</keyword>
<feature type="region of interest" description="Disordered" evidence="7">
    <location>
        <begin position="120"/>
        <end position="139"/>
    </location>
</feature>
<reference evidence="9 10" key="1">
    <citation type="submission" date="2015-11" db="EMBL/GenBank/DDBJ databases">
        <title>Genomic analysis of 38 Legionella species identifies large and diverse effector repertoires.</title>
        <authorList>
            <person name="Burstein D."/>
            <person name="Amaro F."/>
            <person name="Zusman T."/>
            <person name="Lifshitz Z."/>
            <person name="Cohen O."/>
            <person name="Gilbert J.A."/>
            <person name="Pupko T."/>
            <person name="Shuman H.A."/>
            <person name="Segal G."/>
        </authorList>
    </citation>
    <scope>NUCLEOTIDE SEQUENCE [LARGE SCALE GENOMIC DNA]</scope>
    <source>
        <strain evidence="9 10">ATCC 49180</strain>
    </source>
</reference>